<evidence type="ECO:0000256" key="6">
    <source>
        <dbReference type="ARBA" id="ARBA00023136"/>
    </source>
</evidence>
<keyword evidence="5 7" id="KW-1133">Transmembrane helix</keyword>
<evidence type="ECO:0000256" key="7">
    <source>
        <dbReference type="SAM" id="Phobius"/>
    </source>
</evidence>
<keyword evidence="4 7" id="KW-0812">Transmembrane</keyword>
<evidence type="ECO:0000256" key="3">
    <source>
        <dbReference type="ARBA" id="ARBA00022475"/>
    </source>
</evidence>
<evidence type="ECO:0000256" key="5">
    <source>
        <dbReference type="ARBA" id="ARBA00022989"/>
    </source>
</evidence>
<sequence length="397" mass="42597">MSRSYLVSALDSERRVVSLRLEAASDTEARAQLSARGLTPLTLRPAGFGASKGAAKVKFDLLLFAQELAALLSAGLGLSEAIATLAEKETRPGTQQILVEVRDALHQGQSLSAALAAKPALFPELLVASVRASETTGDLDRALGRYIAYQQQIDALRKRLISAATYPAMLLFAGGGVCLFLVGYLVPKFSQIYDGMQGELPLMSRLLLGFGGFLAEHRAMAAGVLFATIAGSVALLMQPASRAKLADLAWRSPGLGARLRLFQLARFYRATGMLLQGGIPLVTAFERVTDLLHPALRPPLRQAIQALRQGQPLAETLSRAGLTTAIALRLLQVGERTGQLGEMLERTAAFHDEELSRFVDTAAKLVEPILMLLMGGFIGMIVLLMYLPIFDLAGGMQ</sequence>
<feature type="transmembrane region" description="Helical" evidence="7">
    <location>
        <begin position="166"/>
        <end position="186"/>
    </location>
</feature>
<feature type="domain" description="Type II secretion system protein GspF" evidence="8">
    <location>
        <begin position="64"/>
        <end position="187"/>
    </location>
</feature>
<organism evidence="9 10">
    <name type="scientific">Chitinimonas viridis</name>
    <dbReference type="NCBI Taxonomy" id="664880"/>
    <lineage>
        <taxon>Bacteria</taxon>
        <taxon>Pseudomonadati</taxon>
        <taxon>Pseudomonadota</taxon>
        <taxon>Betaproteobacteria</taxon>
        <taxon>Neisseriales</taxon>
        <taxon>Chitinibacteraceae</taxon>
        <taxon>Chitinimonas</taxon>
    </lineage>
</organism>
<reference evidence="9" key="1">
    <citation type="journal article" date="2014" name="Int. J. Syst. Evol. Microbiol.">
        <title>Complete genome of a new Firmicutes species belonging to the dominant human colonic microbiota ('Ruminococcus bicirculans') reveals two chromosomes and a selective capacity to utilize plant glucans.</title>
        <authorList>
            <consortium name="NISC Comparative Sequencing Program"/>
            <person name="Wegmann U."/>
            <person name="Louis P."/>
            <person name="Goesmann A."/>
            <person name="Henrissat B."/>
            <person name="Duncan S.H."/>
            <person name="Flint H.J."/>
        </authorList>
    </citation>
    <scope>NUCLEOTIDE SEQUENCE</scope>
    <source>
        <strain evidence="9">CECT 7703</strain>
    </source>
</reference>
<evidence type="ECO:0000256" key="1">
    <source>
        <dbReference type="ARBA" id="ARBA00004651"/>
    </source>
</evidence>
<feature type="domain" description="Type II secretion system protein GspF" evidence="8">
    <location>
        <begin position="267"/>
        <end position="388"/>
    </location>
</feature>
<comment type="similarity">
    <text evidence="2">Belongs to the GSP F family.</text>
</comment>
<evidence type="ECO:0000313" key="10">
    <source>
        <dbReference type="Proteomes" id="UP001180081"/>
    </source>
</evidence>
<evidence type="ECO:0000259" key="8">
    <source>
        <dbReference type="Pfam" id="PF00482"/>
    </source>
</evidence>
<gene>
    <name evidence="9" type="ORF">QWZ03_16520</name>
</gene>
<keyword evidence="6 7" id="KW-0472">Membrane</keyword>
<evidence type="ECO:0000313" key="9">
    <source>
        <dbReference type="EMBL" id="MDN3578375.1"/>
    </source>
</evidence>
<dbReference type="Gene3D" id="1.20.81.30">
    <property type="entry name" value="Type II secretion system (T2SS), domain F"/>
    <property type="match status" value="2"/>
</dbReference>
<dbReference type="Pfam" id="PF00482">
    <property type="entry name" value="T2SSF"/>
    <property type="match status" value="2"/>
</dbReference>
<dbReference type="InterPro" id="IPR018076">
    <property type="entry name" value="T2SS_GspF_dom"/>
</dbReference>
<comment type="caution">
    <text evidence="9">The sequence shown here is derived from an EMBL/GenBank/DDBJ whole genome shotgun (WGS) entry which is preliminary data.</text>
</comment>
<feature type="transmembrane region" description="Helical" evidence="7">
    <location>
        <begin position="369"/>
        <end position="389"/>
    </location>
</feature>
<keyword evidence="10" id="KW-1185">Reference proteome</keyword>
<dbReference type="EMBL" id="JAUFPU010000018">
    <property type="protein sequence ID" value="MDN3578375.1"/>
    <property type="molecule type" value="Genomic_DNA"/>
</dbReference>
<dbReference type="InterPro" id="IPR003004">
    <property type="entry name" value="GspF/PilC"/>
</dbReference>
<feature type="transmembrane region" description="Helical" evidence="7">
    <location>
        <begin position="206"/>
        <end position="236"/>
    </location>
</feature>
<dbReference type="PANTHER" id="PTHR30012">
    <property type="entry name" value="GENERAL SECRETION PATHWAY PROTEIN"/>
    <property type="match status" value="1"/>
</dbReference>
<name>A0ABT8B9B5_9NEIS</name>
<evidence type="ECO:0000256" key="2">
    <source>
        <dbReference type="ARBA" id="ARBA00005745"/>
    </source>
</evidence>
<dbReference type="RefSeq" id="WP_290333727.1">
    <property type="nucleotide sequence ID" value="NZ_JAUFPU010000018.1"/>
</dbReference>
<evidence type="ECO:0000256" key="4">
    <source>
        <dbReference type="ARBA" id="ARBA00022692"/>
    </source>
</evidence>
<protein>
    <submittedName>
        <fullName evidence="9">Type II secretion system F family protein</fullName>
    </submittedName>
</protein>
<proteinExistence type="inferred from homology"/>
<comment type="subcellular location">
    <subcellularLocation>
        <location evidence="1">Cell membrane</location>
        <topology evidence="1">Multi-pass membrane protein</topology>
    </subcellularLocation>
</comment>
<dbReference type="InterPro" id="IPR042094">
    <property type="entry name" value="T2SS_GspF_sf"/>
</dbReference>
<dbReference type="PRINTS" id="PR00812">
    <property type="entry name" value="BCTERIALGSPF"/>
</dbReference>
<dbReference type="PANTHER" id="PTHR30012:SF0">
    <property type="entry name" value="TYPE II SECRETION SYSTEM PROTEIN F-RELATED"/>
    <property type="match status" value="1"/>
</dbReference>
<keyword evidence="3" id="KW-1003">Cell membrane</keyword>
<accession>A0ABT8B9B5</accession>
<reference evidence="9" key="2">
    <citation type="submission" date="2023-06" db="EMBL/GenBank/DDBJ databases">
        <authorList>
            <person name="Lucena T."/>
            <person name="Sun Q."/>
        </authorList>
    </citation>
    <scope>NUCLEOTIDE SEQUENCE</scope>
    <source>
        <strain evidence="9">CECT 7703</strain>
    </source>
</reference>
<dbReference type="Proteomes" id="UP001180081">
    <property type="component" value="Unassembled WGS sequence"/>
</dbReference>